<name>A0ABC9W6E5_GRUJA</name>
<dbReference type="InterPro" id="IPR050402">
    <property type="entry name" value="OR51/52/56-like"/>
</dbReference>
<dbReference type="EMBL" id="BAAFJT010000001">
    <property type="protein sequence ID" value="GAB0181083.1"/>
    <property type="molecule type" value="Genomic_DNA"/>
</dbReference>
<feature type="transmembrane region" description="Helical" evidence="8">
    <location>
        <begin position="32"/>
        <end position="49"/>
    </location>
</feature>
<keyword evidence="3 8" id="KW-0812">Transmembrane</keyword>
<keyword evidence="11" id="KW-1185">Reference proteome</keyword>
<reference evidence="10 11" key="1">
    <citation type="submission" date="2024-06" db="EMBL/GenBank/DDBJ databases">
        <title>The draft genome of Grus japonensis, version 3.</title>
        <authorList>
            <person name="Nabeshima K."/>
            <person name="Suzuki S."/>
            <person name="Onuma M."/>
        </authorList>
    </citation>
    <scope>NUCLEOTIDE SEQUENCE [LARGE SCALE GENOMIC DNA]</scope>
    <source>
        <strain evidence="10 11">451A</strain>
    </source>
</reference>
<accession>A0ABC9W6E5</accession>
<dbReference type="PROSITE" id="PS00237">
    <property type="entry name" value="G_PROTEIN_RECEP_F1_1"/>
    <property type="match status" value="1"/>
</dbReference>
<dbReference type="Gene3D" id="1.20.1070.10">
    <property type="entry name" value="Rhodopsin 7-helix transmembrane proteins"/>
    <property type="match status" value="1"/>
</dbReference>
<dbReference type="GO" id="GO:0007165">
    <property type="term" value="P:signal transduction"/>
    <property type="evidence" value="ECO:0007669"/>
    <property type="project" value="UniProtKB-KW"/>
</dbReference>
<comment type="subcellular location">
    <subcellularLocation>
        <location evidence="1">Membrane</location>
        <topology evidence="1">Multi-pass membrane protein</topology>
    </subcellularLocation>
</comment>
<comment type="caution">
    <text evidence="10">The sequence shown here is derived from an EMBL/GenBank/DDBJ whole genome shotgun (WGS) entry which is preliminary data.</text>
</comment>
<evidence type="ECO:0000256" key="1">
    <source>
        <dbReference type="ARBA" id="ARBA00004141"/>
    </source>
</evidence>
<evidence type="ECO:0000256" key="2">
    <source>
        <dbReference type="ARBA" id="ARBA00022606"/>
    </source>
</evidence>
<dbReference type="Pfam" id="PF13853">
    <property type="entry name" value="7tm_4"/>
    <property type="match status" value="1"/>
</dbReference>
<dbReference type="InterPro" id="IPR000276">
    <property type="entry name" value="GPCR_Rhodpsn"/>
</dbReference>
<feature type="domain" description="G-protein coupled receptors family 1 profile" evidence="9">
    <location>
        <begin position="41"/>
        <end position="132"/>
    </location>
</feature>
<dbReference type="GO" id="GO:0016020">
    <property type="term" value="C:membrane"/>
    <property type="evidence" value="ECO:0007669"/>
    <property type="project" value="UniProtKB-SubCell"/>
</dbReference>
<keyword evidence="2" id="KW-0716">Sensory transduction</keyword>
<evidence type="ECO:0000256" key="8">
    <source>
        <dbReference type="SAM" id="Phobius"/>
    </source>
</evidence>
<dbReference type="PANTHER" id="PTHR26450:SF87">
    <property type="entry name" value="OLFACTORY RECEPTOR 51F2"/>
    <property type="match status" value="1"/>
</dbReference>
<dbReference type="GO" id="GO:0007608">
    <property type="term" value="P:sensory perception of smell"/>
    <property type="evidence" value="ECO:0007669"/>
    <property type="project" value="UniProtKB-KW"/>
</dbReference>
<evidence type="ECO:0000256" key="6">
    <source>
        <dbReference type="ARBA" id="ARBA00023136"/>
    </source>
</evidence>
<evidence type="ECO:0000256" key="3">
    <source>
        <dbReference type="ARBA" id="ARBA00022692"/>
    </source>
</evidence>
<gene>
    <name evidence="10" type="ORF">GRJ2_000573600</name>
</gene>
<dbReference type="AlphaFoldDB" id="A0ABC9W6E5"/>
<organism evidence="10 11">
    <name type="scientific">Grus japonensis</name>
    <name type="common">Japanese crane</name>
    <name type="synonym">Red-crowned crane</name>
    <dbReference type="NCBI Taxonomy" id="30415"/>
    <lineage>
        <taxon>Eukaryota</taxon>
        <taxon>Metazoa</taxon>
        <taxon>Chordata</taxon>
        <taxon>Craniata</taxon>
        <taxon>Vertebrata</taxon>
        <taxon>Euteleostomi</taxon>
        <taxon>Archelosauria</taxon>
        <taxon>Archosauria</taxon>
        <taxon>Dinosauria</taxon>
        <taxon>Saurischia</taxon>
        <taxon>Theropoda</taxon>
        <taxon>Coelurosauria</taxon>
        <taxon>Aves</taxon>
        <taxon>Neognathae</taxon>
        <taxon>Neoaves</taxon>
        <taxon>Gruiformes</taxon>
        <taxon>Gruidae</taxon>
        <taxon>Grus</taxon>
    </lineage>
</organism>
<evidence type="ECO:0000313" key="11">
    <source>
        <dbReference type="Proteomes" id="UP001623348"/>
    </source>
</evidence>
<dbReference type="SUPFAM" id="SSF81321">
    <property type="entry name" value="Family A G protein-coupled receptor-like"/>
    <property type="match status" value="1"/>
</dbReference>
<evidence type="ECO:0000313" key="10">
    <source>
        <dbReference type="EMBL" id="GAB0181083.1"/>
    </source>
</evidence>
<evidence type="ECO:0000259" key="9">
    <source>
        <dbReference type="PROSITE" id="PS50262"/>
    </source>
</evidence>
<keyword evidence="7" id="KW-0807">Transducer</keyword>
<keyword evidence="4" id="KW-0552">Olfaction</keyword>
<dbReference type="PANTHER" id="PTHR26450">
    <property type="entry name" value="OLFACTORY RECEPTOR 56B1-RELATED"/>
    <property type="match status" value="1"/>
</dbReference>
<proteinExistence type="predicted"/>
<dbReference type="InterPro" id="IPR017452">
    <property type="entry name" value="GPCR_Rhodpsn_7TM"/>
</dbReference>
<dbReference type="Proteomes" id="UP001623348">
    <property type="component" value="Unassembled WGS sequence"/>
</dbReference>
<sequence length="204" mass="22213">MSYSNHSSPLSFILTVIPGAEDAQFCIAFPFRTMYFSAVLGNITLLLGIRMDPSLHLPMFYFLSVLAAIDVVLTASTMPKLLSIFWFCFHEIDFEGCVAQIFFIHSFSTVESGVLLTVAFDRYLAICNLLCYSDILIGPTIATAPSITPPSPSLGTPSQAWCNSSHALQGSTPLLSAALPPRSASPLWPGGFPWQTLALQKKET</sequence>
<feature type="transmembrane region" description="Helical" evidence="8">
    <location>
        <begin position="61"/>
        <end position="87"/>
    </location>
</feature>
<dbReference type="PROSITE" id="PS50262">
    <property type="entry name" value="G_PROTEIN_RECEP_F1_2"/>
    <property type="match status" value="1"/>
</dbReference>
<protein>
    <submittedName>
        <fullName evidence="10">Olfactory receptor 52K2-like</fullName>
    </submittedName>
</protein>
<evidence type="ECO:0000256" key="7">
    <source>
        <dbReference type="ARBA" id="ARBA00023224"/>
    </source>
</evidence>
<evidence type="ECO:0000256" key="5">
    <source>
        <dbReference type="ARBA" id="ARBA00022989"/>
    </source>
</evidence>
<keyword evidence="5 8" id="KW-1133">Transmembrane helix</keyword>
<evidence type="ECO:0000256" key="4">
    <source>
        <dbReference type="ARBA" id="ARBA00022725"/>
    </source>
</evidence>
<keyword evidence="6 8" id="KW-0472">Membrane</keyword>
<dbReference type="InterPro" id="IPR000725">
    <property type="entry name" value="Olfact_rcpt"/>
</dbReference>